<comment type="caution">
    <text evidence="2">The sequence shown here is derived from an EMBL/GenBank/DDBJ whole genome shotgun (WGS) entry which is preliminary data.</text>
</comment>
<proteinExistence type="predicted"/>
<evidence type="ECO:0000313" key="2">
    <source>
        <dbReference type="EMBL" id="GAA0303216.1"/>
    </source>
</evidence>
<name>A0AAV3S8L1_9EURY</name>
<dbReference type="PANTHER" id="PTHR43777:SF1">
    <property type="entry name" value="MOLYBDENUM COFACTOR CYTIDYLYLTRANSFERASE"/>
    <property type="match status" value="1"/>
</dbReference>
<dbReference type="GO" id="GO:0016779">
    <property type="term" value="F:nucleotidyltransferase activity"/>
    <property type="evidence" value="ECO:0007669"/>
    <property type="project" value="UniProtKB-ARBA"/>
</dbReference>
<sequence length="191" mass="20123">MTSVGVLLAAGTGSRFEGGNKLCQPIAGEPIVRRATRQLLASPVEESVVVLGYDAKDVLAALGPLADHLDVVRNEDYRKGQSTSASVGARAALERDATHALFALGDMPWVAHATYARLIEAASTRDEPAVVPTFDGRRGNPVAFDARALHEFDTLTGDTGARALFGSLTVARLAVDDPGIHADVDTFADLE</sequence>
<evidence type="ECO:0000259" key="1">
    <source>
        <dbReference type="Pfam" id="PF12804"/>
    </source>
</evidence>
<protein>
    <recommendedName>
        <fullName evidence="1">MobA-like NTP transferase domain-containing protein</fullName>
    </recommendedName>
</protein>
<dbReference type="Gene3D" id="3.90.550.10">
    <property type="entry name" value="Spore Coat Polysaccharide Biosynthesis Protein SpsA, Chain A"/>
    <property type="match status" value="1"/>
</dbReference>
<dbReference type="CDD" id="cd04182">
    <property type="entry name" value="GT_2_like_f"/>
    <property type="match status" value="1"/>
</dbReference>
<dbReference type="SUPFAM" id="SSF53448">
    <property type="entry name" value="Nucleotide-diphospho-sugar transferases"/>
    <property type="match status" value="1"/>
</dbReference>
<dbReference type="InterPro" id="IPR025877">
    <property type="entry name" value="MobA-like_NTP_Trfase"/>
</dbReference>
<evidence type="ECO:0000313" key="3">
    <source>
        <dbReference type="Proteomes" id="UP001500837"/>
    </source>
</evidence>
<dbReference type="AlphaFoldDB" id="A0AAV3S8L1"/>
<keyword evidence="3" id="KW-1185">Reference proteome</keyword>
<gene>
    <name evidence="2" type="ORF">GCM10009066_16600</name>
</gene>
<accession>A0AAV3S8L1</accession>
<dbReference type="Proteomes" id="UP001500837">
    <property type="component" value="Unassembled WGS sequence"/>
</dbReference>
<organism evidence="2 3">
    <name type="scientific">Halarchaeum salinum</name>
    <dbReference type="NCBI Taxonomy" id="489912"/>
    <lineage>
        <taxon>Archaea</taxon>
        <taxon>Methanobacteriati</taxon>
        <taxon>Methanobacteriota</taxon>
        <taxon>Stenosarchaea group</taxon>
        <taxon>Halobacteria</taxon>
        <taxon>Halobacteriales</taxon>
        <taxon>Halobacteriaceae</taxon>
    </lineage>
</organism>
<dbReference type="EMBL" id="BAAABL010000045">
    <property type="protein sequence ID" value="GAA0303216.1"/>
    <property type="molecule type" value="Genomic_DNA"/>
</dbReference>
<reference evidence="2 3" key="1">
    <citation type="journal article" date="2019" name="Int. J. Syst. Evol. Microbiol.">
        <title>The Global Catalogue of Microorganisms (GCM) 10K type strain sequencing project: providing services to taxonomists for standard genome sequencing and annotation.</title>
        <authorList>
            <consortium name="The Broad Institute Genomics Platform"/>
            <consortium name="The Broad Institute Genome Sequencing Center for Infectious Disease"/>
            <person name="Wu L."/>
            <person name="Ma J."/>
        </authorList>
    </citation>
    <scope>NUCLEOTIDE SEQUENCE [LARGE SCALE GENOMIC DNA]</scope>
    <source>
        <strain evidence="2 3">JCM 16330</strain>
    </source>
</reference>
<dbReference type="RefSeq" id="WP_211312470.1">
    <property type="nucleotide sequence ID" value="NZ_BAAABL010000045.1"/>
</dbReference>
<dbReference type="InterPro" id="IPR029044">
    <property type="entry name" value="Nucleotide-diphossugar_trans"/>
</dbReference>
<dbReference type="Pfam" id="PF12804">
    <property type="entry name" value="NTP_transf_3"/>
    <property type="match status" value="1"/>
</dbReference>
<feature type="domain" description="MobA-like NTP transferase" evidence="1">
    <location>
        <begin position="5"/>
        <end position="167"/>
    </location>
</feature>
<dbReference type="PANTHER" id="PTHR43777">
    <property type="entry name" value="MOLYBDENUM COFACTOR CYTIDYLYLTRANSFERASE"/>
    <property type="match status" value="1"/>
</dbReference>